<sequence>MSRGTLPQTLAVFFLLFTCLDLDSA</sequence>
<reference evidence="1" key="1">
    <citation type="submission" date="2014-09" db="EMBL/GenBank/DDBJ databases">
        <authorList>
            <person name="Magalhaes I.L.F."/>
            <person name="Oliveira U."/>
            <person name="Santos F.R."/>
            <person name="Vidigal T.H.D.A."/>
            <person name="Brescovit A.D."/>
            <person name="Santos A.J."/>
        </authorList>
    </citation>
    <scope>NUCLEOTIDE SEQUENCE</scope>
    <source>
        <tissue evidence="1">Shoot tissue taken approximately 20 cm above the soil surface</tissue>
    </source>
</reference>
<protein>
    <submittedName>
        <fullName evidence="1">PSA6</fullName>
    </submittedName>
</protein>
<evidence type="ECO:0000313" key="1">
    <source>
        <dbReference type="EMBL" id="JAE30194.1"/>
    </source>
</evidence>
<name>A0A0A9H321_ARUDO</name>
<dbReference type="EMBL" id="GBRH01167702">
    <property type="protein sequence ID" value="JAE30194.1"/>
    <property type="molecule type" value="Transcribed_RNA"/>
</dbReference>
<dbReference type="AlphaFoldDB" id="A0A0A9H321"/>
<reference evidence="1" key="2">
    <citation type="journal article" date="2015" name="Data Brief">
        <title>Shoot transcriptome of the giant reed, Arundo donax.</title>
        <authorList>
            <person name="Barrero R.A."/>
            <person name="Guerrero F.D."/>
            <person name="Moolhuijzen P."/>
            <person name="Goolsby J.A."/>
            <person name="Tidwell J."/>
            <person name="Bellgard S.E."/>
            <person name="Bellgard M.I."/>
        </authorList>
    </citation>
    <scope>NUCLEOTIDE SEQUENCE</scope>
    <source>
        <tissue evidence="1">Shoot tissue taken approximately 20 cm above the soil surface</tissue>
    </source>
</reference>
<proteinExistence type="predicted"/>
<accession>A0A0A9H321</accession>
<organism evidence="1">
    <name type="scientific">Arundo donax</name>
    <name type="common">Giant reed</name>
    <name type="synonym">Donax arundinaceus</name>
    <dbReference type="NCBI Taxonomy" id="35708"/>
    <lineage>
        <taxon>Eukaryota</taxon>
        <taxon>Viridiplantae</taxon>
        <taxon>Streptophyta</taxon>
        <taxon>Embryophyta</taxon>
        <taxon>Tracheophyta</taxon>
        <taxon>Spermatophyta</taxon>
        <taxon>Magnoliopsida</taxon>
        <taxon>Liliopsida</taxon>
        <taxon>Poales</taxon>
        <taxon>Poaceae</taxon>
        <taxon>PACMAD clade</taxon>
        <taxon>Arundinoideae</taxon>
        <taxon>Arundineae</taxon>
        <taxon>Arundo</taxon>
    </lineage>
</organism>